<evidence type="ECO:0000313" key="5">
    <source>
        <dbReference type="Proteomes" id="UP000277580"/>
    </source>
</evidence>
<dbReference type="PANTHER" id="PTHR46044:SF1">
    <property type="entry name" value="CN HYDROLASE DOMAIN-CONTAINING PROTEIN"/>
    <property type="match status" value="1"/>
</dbReference>
<comment type="similarity">
    <text evidence="1">Belongs to the carbon-nitrogen hydrolase superfamily. Nitrilase family.</text>
</comment>
<dbReference type="InterPro" id="IPR003010">
    <property type="entry name" value="C-N_Hydrolase"/>
</dbReference>
<dbReference type="PANTHER" id="PTHR46044">
    <property type="entry name" value="NITRILASE"/>
    <property type="match status" value="1"/>
</dbReference>
<sequence>MKLAVAQYATRETLAKTMELLERVTKEAAADGVDLLLFPEAFLGGYPRTCNFGVAVGSRSEHGRDQYWKYWQQCVDLGDSCPDGTGVYREGAGDGTRERLEKAARETDVFLVVGVVEKCGGTLYCACVFVDPKNGVVGKRRKVMPTGAERVVWGVGSPKTLKAVEAMLCYEKVTLGAAICWENYMPLLRASLYAQGVTIYLAPTADARESWMGTMRHIAMEGRCFVLTCNQYVESNTLPQYVDGYVDNTGSEETPTVVSSGGSAIIGPMGDVLAGPMVGKEGLLTFNVWNMQKEVIRGKMDMDVGFSGHYARGDVFKLSVEGLDLSPP</sequence>
<keyword evidence="5" id="KW-1185">Reference proteome</keyword>
<dbReference type="GO" id="GO:0000257">
    <property type="term" value="F:nitrilase activity"/>
    <property type="evidence" value="ECO:0007669"/>
    <property type="project" value="UniProtKB-ARBA"/>
</dbReference>
<dbReference type="Proteomes" id="UP000277580">
    <property type="component" value="Unassembled WGS sequence"/>
</dbReference>
<dbReference type="PROSITE" id="PS50263">
    <property type="entry name" value="CN_HYDROLASE"/>
    <property type="match status" value="1"/>
</dbReference>
<dbReference type="OrthoDB" id="10250282at2759"/>
<dbReference type="SUPFAM" id="SSF56317">
    <property type="entry name" value="Carbon-nitrogen hydrolase"/>
    <property type="match status" value="1"/>
</dbReference>
<evidence type="ECO:0000259" key="3">
    <source>
        <dbReference type="PROSITE" id="PS50263"/>
    </source>
</evidence>
<feature type="domain" description="CN hydrolase" evidence="3">
    <location>
        <begin position="1"/>
        <end position="290"/>
    </location>
</feature>
<dbReference type="PROSITE" id="PS00920">
    <property type="entry name" value="NITRIL_CHT_1"/>
    <property type="match status" value="1"/>
</dbReference>
<dbReference type="CDD" id="cd07564">
    <property type="entry name" value="nitrilases_CHs"/>
    <property type="match status" value="1"/>
</dbReference>
<dbReference type="InterPro" id="IPR000132">
    <property type="entry name" value="Nitrilase/CN_hydratase_CS"/>
</dbReference>
<protein>
    <submittedName>
        <fullName evidence="4">Carbon-nitrogen hydrolase</fullName>
    </submittedName>
</protein>
<evidence type="ECO:0000256" key="2">
    <source>
        <dbReference type="PROSITE-ProRule" id="PRU10139"/>
    </source>
</evidence>
<proteinExistence type="inferred from homology"/>
<evidence type="ECO:0000313" key="4">
    <source>
        <dbReference type="EMBL" id="RPB12280.1"/>
    </source>
</evidence>
<dbReference type="FunCoup" id="A0A3N4KP58">
    <property type="interactions" value="720"/>
</dbReference>
<dbReference type="Gene3D" id="3.60.110.10">
    <property type="entry name" value="Carbon-nitrogen hydrolase"/>
    <property type="match status" value="1"/>
</dbReference>
<dbReference type="EMBL" id="ML119129">
    <property type="protein sequence ID" value="RPB12280.1"/>
    <property type="molecule type" value="Genomic_DNA"/>
</dbReference>
<evidence type="ECO:0000256" key="1">
    <source>
        <dbReference type="ARBA" id="ARBA00008129"/>
    </source>
</evidence>
<gene>
    <name evidence="4" type="ORF">P167DRAFT_605755</name>
</gene>
<dbReference type="InterPro" id="IPR036526">
    <property type="entry name" value="C-N_Hydrolase_sf"/>
</dbReference>
<dbReference type="PROSITE" id="PS00921">
    <property type="entry name" value="NITRIL_CHT_2"/>
    <property type="match status" value="1"/>
</dbReference>
<dbReference type="InParanoid" id="A0A3N4KP58"/>
<dbReference type="AlphaFoldDB" id="A0A3N4KP58"/>
<name>A0A3N4KP58_9PEZI</name>
<feature type="active site" description="Proton acceptor" evidence="2">
    <location>
        <position position="40"/>
    </location>
</feature>
<keyword evidence="4" id="KW-0378">Hydrolase</keyword>
<dbReference type="STRING" id="1392247.A0A3N4KP58"/>
<reference evidence="4 5" key="1">
    <citation type="journal article" date="2018" name="Nat. Ecol. Evol.">
        <title>Pezizomycetes genomes reveal the molecular basis of ectomycorrhizal truffle lifestyle.</title>
        <authorList>
            <person name="Murat C."/>
            <person name="Payen T."/>
            <person name="Noel B."/>
            <person name="Kuo A."/>
            <person name="Morin E."/>
            <person name="Chen J."/>
            <person name="Kohler A."/>
            <person name="Krizsan K."/>
            <person name="Balestrini R."/>
            <person name="Da Silva C."/>
            <person name="Montanini B."/>
            <person name="Hainaut M."/>
            <person name="Levati E."/>
            <person name="Barry K.W."/>
            <person name="Belfiori B."/>
            <person name="Cichocki N."/>
            <person name="Clum A."/>
            <person name="Dockter R.B."/>
            <person name="Fauchery L."/>
            <person name="Guy J."/>
            <person name="Iotti M."/>
            <person name="Le Tacon F."/>
            <person name="Lindquist E.A."/>
            <person name="Lipzen A."/>
            <person name="Malagnac F."/>
            <person name="Mello A."/>
            <person name="Molinier V."/>
            <person name="Miyauchi S."/>
            <person name="Poulain J."/>
            <person name="Riccioni C."/>
            <person name="Rubini A."/>
            <person name="Sitrit Y."/>
            <person name="Splivallo R."/>
            <person name="Traeger S."/>
            <person name="Wang M."/>
            <person name="Zifcakova L."/>
            <person name="Wipf D."/>
            <person name="Zambonelli A."/>
            <person name="Paolocci F."/>
            <person name="Nowrousian M."/>
            <person name="Ottonello S."/>
            <person name="Baldrian P."/>
            <person name="Spatafora J.W."/>
            <person name="Henrissat B."/>
            <person name="Nagy L.G."/>
            <person name="Aury J.M."/>
            <person name="Wincker P."/>
            <person name="Grigoriev I.V."/>
            <person name="Bonfante P."/>
            <person name="Martin F.M."/>
        </authorList>
    </citation>
    <scope>NUCLEOTIDE SEQUENCE [LARGE SCALE GENOMIC DNA]</scope>
    <source>
        <strain evidence="4 5">CCBAS932</strain>
    </source>
</reference>
<dbReference type="Pfam" id="PF00795">
    <property type="entry name" value="CN_hydrolase"/>
    <property type="match status" value="1"/>
</dbReference>
<dbReference type="GO" id="GO:0016836">
    <property type="term" value="F:hydro-lyase activity"/>
    <property type="evidence" value="ECO:0007669"/>
    <property type="project" value="UniProtKB-ARBA"/>
</dbReference>
<accession>A0A3N4KP58</accession>
<organism evidence="4 5">
    <name type="scientific">Morchella conica CCBAS932</name>
    <dbReference type="NCBI Taxonomy" id="1392247"/>
    <lineage>
        <taxon>Eukaryota</taxon>
        <taxon>Fungi</taxon>
        <taxon>Dikarya</taxon>
        <taxon>Ascomycota</taxon>
        <taxon>Pezizomycotina</taxon>
        <taxon>Pezizomycetes</taxon>
        <taxon>Pezizales</taxon>
        <taxon>Morchellaceae</taxon>
        <taxon>Morchella</taxon>
    </lineage>
</organism>
<dbReference type="InterPro" id="IPR044149">
    <property type="entry name" value="Nitrilases_CHs"/>
</dbReference>